<accession>A0A5C3NC96</accession>
<dbReference type="EMBL" id="ML213507">
    <property type="protein sequence ID" value="TFK53628.1"/>
    <property type="molecule type" value="Genomic_DNA"/>
</dbReference>
<evidence type="ECO:0000313" key="2">
    <source>
        <dbReference type="Proteomes" id="UP000305948"/>
    </source>
</evidence>
<proteinExistence type="predicted"/>
<dbReference type="AlphaFoldDB" id="A0A5C3NC96"/>
<reference evidence="1 2" key="1">
    <citation type="journal article" date="2019" name="Nat. Ecol. Evol.">
        <title>Megaphylogeny resolves global patterns of mushroom evolution.</title>
        <authorList>
            <person name="Varga T."/>
            <person name="Krizsan K."/>
            <person name="Foldi C."/>
            <person name="Dima B."/>
            <person name="Sanchez-Garcia M."/>
            <person name="Sanchez-Ramirez S."/>
            <person name="Szollosi G.J."/>
            <person name="Szarkandi J.G."/>
            <person name="Papp V."/>
            <person name="Albert L."/>
            <person name="Andreopoulos W."/>
            <person name="Angelini C."/>
            <person name="Antonin V."/>
            <person name="Barry K.W."/>
            <person name="Bougher N.L."/>
            <person name="Buchanan P."/>
            <person name="Buyck B."/>
            <person name="Bense V."/>
            <person name="Catcheside P."/>
            <person name="Chovatia M."/>
            <person name="Cooper J."/>
            <person name="Damon W."/>
            <person name="Desjardin D."/>
            <person name="Finy P."/>
            <person name="Geml J."/>
            <person name="Haridas S."/>
            <person name="Hughes K."/>
            <person name="Justo A."/>
            <person name="Karasinski D."/>
            <person name="Kautmanova I."/>
            <person name="Kiss B."/>
            <person name="Kocsube S."/>
            <person name="Kotiranta H."/>
            <person name="LaButti K.M."/>
            <person name="Lechner B.E."/>
            <person name="Liimatainen K."/>
            <person name="Lipzen A."/>
            <person name="Lukacs Z."/>
            <person name="Mihaltcheva S."/>
            <person name="Morgado L.N."/>
            <person name="Niskanen T."/>
            <person name="Noordeloos M.E."/>
            <person name="Ohm R.A."/>
            <person name="Ortiz-Santana B."/>
            <person name="Ovrebo C."/>
            <person name="Racz N."/>
            <person name="Riley R."/>
            <person name="Savchenko A."/>
            <person name="Shiryaev A."/>
            <person name="Soop K."/>
            <person name="Spirin V."/>
            <person name="Szebenyi C."/>
            <person name="Tomsovsky M."/>
            <person name="Tulloss R.E."/>
            <person name="Uehling J."/>
            <person name="Grigoriev I.V."/>
            <person name="Vagvolgyi C."/>
            <person name="Papp T."/>
            <person name="Martin F.M."/>
            <person name="Miettinen O."/>
            <person name="Hibbett D.S."/>
            <person name="Nagy L.G."/>
        </authorList>
    </citation>
    <scope>NUCLEOTIDE SEQUENCE [LARGE SCALE GENOMIC DNA]</scope>
    <source>
        <strain evidence="1 2">OMC1185</strain>
    </source>
</reference>
<gene>
    <name evidence="1" type="ORF">OE88DRAFT_1733520</name>
</gene>
<organism evidence="1 2">
    <name type="scientific">Heliocybe sulcata</name>
    <dbReference type="NCBI Taxonomy" id="5364"/>
    <lineage>
        <taxon>Eukaryota</taxon>
        <taxon>Fungi</taxon>
        <taxon>Dikarya</taxon>
        <taxon>Basidiomycota</taxon>
        <taxon>Agaricomycotina</taxon>
        <taxon>Agaricomycetes</taxon>
        <taxon>Gloeophyllales</taxon>
        <taxon>Gloeophyllaceae</taxon>
        <taxon>Heliocybe</taxon>
    </lineage>
</organism>
<keyword evidence="2" id="KW-1185">Reference proteome</keyword>
<dbReference type="Proteomes" id="UP000305948">
    <property type="component" value="Unassembled WGS sequence"/>
</dbReference>
<name>A0A5C3NC96_9AGAM</name>
<sequence>MGWSGFSASVLLDGQVEITDIPGVAEEEGRRLEAIYEEALSKKLAAKFMASGGACFERYFMTVTDEQDGLGDCVVDTEVLQKRTGYSINIFMSTSASPGPAFTSRMFAPSMGIPGGSCVDLRTASRDRTARK</sequence>
<evidence type="ECO:0000313" key="1">
    <source>
        <dbReference type="EMBL" id="TFK53628.1"/>
    </source>
</evidence>
<protein>
    <submittedName>
        <fullName evidence="1">Uncharacterized protein</fullName>
    </submittedName>
</protein>